<evidence type="ECO:0000256" key="2">
    <source>
        <dbReference type="ARBA" id="ARBA00007342"/>
    </source>
</evidence>
<evidence type="ECO:0000256" key="1">
    <source>
        <dbReference type="ARBA" id="ARBA00001947"/>
    </source>
</evidence>
<dbReference type="PANTHER" id="PTHR39453:SF1">
    <property type="entry name" value="PHOSPHATE PROPANOYLTRANSFERASE"/>
    <property type="match status" value="1"/>
</dbReference>
<keyword evidence="5 9" id="KW-0808">Transferase</keyword>
<comment type="cofactor">
    <cofactor evidence="1">
        <name>Zn(2+)</name>
        <dbReference type="ChEBI" id="CHEBI:29105"/>
    </cofactor>
</comment>
<accession>A0A367ZU75</accession>
<evidence type="ECO:0000256" key="5">
    <source>
        <dbReference type="ARBA" id="ARBA00022679"/>
    </source>
</evidence>
<evidence type="ECO:0000256" key="7">
    <source>
        <dbReference type="ARBA" id="ARBA00022833"/>
    </source>
</evidence>
<evidence type="ECO:0000313" key="10">
    <source>
        <dbReference type="EMBL" id="RCK81590.1"/>
    </source>
</evidence>
<reference evidence="10 11" key="1">
    <citation type="submission" date="2018-05" db="EMBL/GenBank/DDBJ databases">
        <title>A metagenomic window into the 2 km-deep terrestrial subsurface aquifer revealed taxonomically and functionally diverse microbial community comprising novel uncultured bacterial lineages.</title>
        <authorList>
            <person name="Kadnikov V.V."/>
            <person name="Mardanov A.V."/>
            <person name="Beletsky A.V."/>
            <person name="Banks D."/>
            <person name="Pimenov N.V."/>
            <person name="Frank Y.A."/>
            <person name="Karnachuk O.V."/>
            <person name="Ravin N.V."/>
        </authorList>
    </citation>
    <scope>NUCLEOTIDE SEQUENCE [LARGE SCALE GENOMIC DNA]</scope>
    <source>
        <strain evidence="10">BY5</strain>
    </source>
</reference>
<name>A0A367ZU75_9BACT</name>
<dbReference type="PANTHER" id="PTHR39453">
    <property type="entry name" value="PHOSPHATE PROPANOYLTRANSFERASE"/>
    <property type="match status" value="1"/>
</dbReference>
<dbReference type="Pfam" id="PF06130">
    <property type="entry name" value="PTAC"/>
    <property type="match status" value="1"/>
</dbReference>
<evidence type="ECO:0000256" key="4">
    <source>
        <dbReference type="ARBA" id="ARBA00020837"/>
    </source>
</evidence>
<dbReference type="PIRSF" id="PIRSF010130">
    <property type="entry name" value="PduL"/>
    <property type="match status" value="1"/>
</dbReference>
<protein>
    <recommendedName>
        <fullName evidence="4 9">Phosphate propanoyltransferase</fullName>
        <ecNumber evidence="3 9">2.3.1.222</ecNumber>
    </recommendedName>
</protein>
<comment type="caution">
    <text evidence="10">The sequence shown here is derived from an EMBL/GenBank/DDBJ whole genome shotgun (WGS) entry which is preliminary data.</text>
</comment>
<dbReference type="GO" id="GO:0046872">
    <property type="term" value="F:metal ion binding"/>
    <property type="evidence" value="ECO:0007669"/>
    <property type="project" value="UniProtKB-KW"/>
</dbReference>
<comment type="catalytic activity">
    <reaction evidence="9">
        <text>propanoyl-CoA + phosphate = propanoyl phosphate + CoA</text>
        <dbReference type="Rhea" id="RHEA:28046"/>
        <dbReference type="ChEBI" id="CHEBI:43474"/>
        <dbReference type="ChEBI" id="CHEBI:57287"/>
        <dbReference type="ChEBI" id="CHEBI:57392"/>
        <dbReference type="ChEBI" id="CHEBI:58933"/>
        <dbReference type="EC" id="2.3.1.222"/>
    </reaction>
</comment>
<evidence type="ECO:0000256" key="3">
    <source>
        <dbReference type="ARBA" id="ARBA00012206"/>
    </source>
</evidence>
<sequence length="214" mass="23259">MLDEKKVKQIVAEVLKQVDLQDRIKPGTIPVGVSGRHIHLSQEDLDLLFGPGYQLKVMKDLSQPGQFAAEECVMLIGKKGIIEKCRILGPVRKATQIEISVTDSYTLGVPAVVRDSGDTKGTPGLVVVGPKGAINLKEGVIVAARHIHMHSKDAEKFGLKDMDRISVKTSGPKALIFCNVLVRVSDQFALDFHIDMDEANAGNIKTGDRVELIA</sequence>
<evidence type="ECO:0000313" key="11">
    <source>
        <dbReference type="Proteomes" id="UP000252355"/>
    </source>
</evidence>
<keyword evidence="6" id="KW-0479">Metal-binding</keyword>
<dbReference type="Proteomes" id="UP000252355">
    <property type="component" value="Unassembled WGS sequence"/>
</dbReference>
<dbReference type="EMBL" id="QOQW01000001">
    <property type="protein sequence ID" value="RCK81590.1"/>
    <property type="molecule type" value="Genomic_DNA"/>
</dbReference>
<keyword evidence="8 9" id="KW-0012">Acyltransferase</keyword>
<dbReference type="UniPathway" id="UPA00621"/>
<evidence type="ECO:0000256" key="9">
    <source>
        <dbReference type="PIRNR" id="PIRNR010130"/>
    </source>
</evidence>
<dbReference type="NCBIfam" id="NF011652">
    <property type="entry name" value="PRK15070.1"/>
    <property type="match status" value="1"/>
</dbReference>
<organism evidence="10 11">
    <name type="scientific">Candidatus Ozemobacter sibiricus</name>
    <dbReference type="NCBI Taxonomy" id="2268124"/>
    <lineage>
        <taxon>Bacteria</taxon>
        <taxon>Candidatus Ozemobacteria</taxon>
        <taxon>Candidatus Ozemobacterales</taxon>
        <taxon>Candidatus Ozemobacteraceae</taxon>
        <taxon>Candidatus Ozemobacter</taxon>
    </lineage>
</organism>
<dbReference type="GO" id="GO:0016747">
    <property type="term" value="F:acyltransferase activity, transferring groups other than amino-acyl groups"/>
    <property type="evidence" value="ECO:0007669"/>
    <property type="project" value="InterPro"/>
</dbReference>
<evidence type="ECO:0000256" key="6">
    <source>
        <dbReference type="ARBA" id="ARBA00022723"/>
    </source>
</evidence>
<proteinExistence type="inferred from homology"/>
<comment type="function">
    <text evidence="9">Involved in 1,2-propanediol (1,2-PD) degradation by catalyzing the conversion of propanoyl-CoA to propanoyl-phosphate.</text>
</comment>
<comment type="similarity">
    <text evidence="2 9">Belongs to the PduL family.</text>
</comment>
<dbReference type="EC" id="2.3.1.222" evidence="3 9"/>
<keyword evidence="7" id="KW-0862">Zinc</keyword>
<dbReference type="GO" id="GO:0051144">
    <property type="term" value="P:1,2-propanediol catabolic process"/>
    <property type="evidence" value="ECO:0007669"/>
    <property type="project" value="UniProtKB-UniPathway"/>
</dbReference>
<comment type="pathway">
    <text evidence="9">Polyol metabolism; 1,2-propanediol degradation.</text>
</comment>
<evidence type="ECO:0000256" key="8">
    <source>
        <dbReference type="ARBA" id="ARBA00023315"/>
    </source>
</evidence>
<dbReference type="AlphaFoldDB" id="A0A367ZU75"/>
<dbReference type="InterPro" id="IPR008300">
    <property type="entry name" value="PTAC"/>
</dbReference>
<gene>
    <name evidence="10" type="ORF">OZSIB_0724</name>
</gene>